<dbReference type="STRING" id="6573.A0A210PNJ6"/>
<evidence type="ECO:0000256" key="5">
    <source>
        <dbReference type="ARBA" id="ARBA00023242"/>
    </source>
</evidence>
<dbReference type="InterPro" id="IPR012340">
    <property type="entry name" value="NA-bd_OB-fold"/>
</dbReference>
<dbReference type="InterPro" id="IPR036390">
    <property type="entry name" value="WH_DNA-bd_sf"/>
</dbReference>
<name>A0A210PNJ6_MIZYE</name>
<dbReference type="GO" id="GO:0005662">
    <property type="term" value="C:DNA replication factor A complex"/>
    <property type="evidence" value="ECO:0007669"/>
    <property type="project" value="TreeGrafter"/>
</dbReference>
<dbReference type="SUPFAM" id="SSF50249">
    <property type="entry name" value="Nucleic acid-binding proteins"/>
    <property type="match status" value="1"/>
</dbReference>
<protein>
    <submittedName>
        <fullName evidence="8">Replication protein A 32 kDa subunit</fullName>
    </submittedName>
</protein>
<evidence type="ECO:0000256" key="3">
    <source>
        <dbReference type="ARBA" id="ARBA00022705"/>
    </source>
</evidence>
<proteinExistence type="inferred from homology"/>
<dbReference type="EMBL" id="NEDP02005573">
    <property type="protein sequence ID" value="OWF38080.1"/>
    <property type="molecule type" value="Genomic_DNA"/>
</dbReference>
<dbReference type="Pfam" id="PF08784">
    <property type="entry name" value="RPA_C"/>
    <property type="match status" value="1"/>
</dbReference>
<dbReference type="Gene3D" id="2.40.50.140">
    <property type="entry name" value="Nucleic acid-binding proteins"/>
    <property type="match status" value="1"/>
</dbReference>
<organism evidence="8 9">
    <name type="scientific">Mizuhopecten yessoensis</name>
    <name type="common">Japanese scallop</name>
    <name type="synonym">Patinopecten yessoensis</name>
    <dbReference type="NCBI Taxonomy" id="6573"/>
    <lineage>
        <taxon>Eukaryota</taxon>
        <taxon>Metazoa</taxon>
        <taxon>Spiralia</taxon>
        <taxon>Lophotrochozoa</taxon>
        <taxon>Mollusca</taxon>
        <taxon>Bivalvia</taxon>
        <taxon>Autobranchia</taxon>
        <taxon>Pteriomorphia</taxon>
        <taxon>Pectinida</taxon>
        <taxon>Pectinoidea</taxon>
        <taxon>Pectinidae</taxon>
        <taxon>Mizuhopecten</taxon>
    </lineage>
</organism>
<evidence type="ECO:0000256" key="1">
    <source>
        <dbReference type="ARBA" id="ARBA00004123"/>
    </source>
</evidence>
<accession>A0A210PNJ6</accession>
<dbReference type="GO" id="GO:0003697">
    <property type="term" value="F:single-stranded DNA binding"/>
    <property type="evidence" value="ECO:0007669"/>
    <property type="project" value="TreeGrafter"/>
</dbReference>
<dbReference type="CDD" id="cd04478">
    <property type="entry name" value="RPA2_DBD_D"/>
    <property type="match status" value="1"/>
</dbReference>
<dbReference type="PIRSF" id="PIRSF036949">
    <property type="entry name" value="RPA32"/>
    <property type="match status" value="1"/>
</dbReference>
<dbReference type="PANTHER" id="PTHR13989:SF16">
    <property type="entry name" value="REPLICATION PROTEIN A2"/>
    <property type="match status" value="1"/>
</dbReference>
<keyword evidence="4" id="KW-0238">DNA-binding</keyword>
<feature type="domain" description="Replication protein A C-terminal" evidence="7">
    <location>
        <begin position="166"/>
        <end position="260"/>
    </location>
</feature>
<feature type="region of interest" description="Disordered" evidence="6">
    <location>
        <begin position="1"/>
        <end position="38"/>
    </location>
</feature>
<dbReference type="InterPro" id="IPR014892">
    <property type="entry name" value="RPA_C"/>
</dbReference>
<evidence type="ECO:0000256" key="6">
    <source>
        <dbReference type="SAM" id="MobiDB-lite"/>
    </source>
</evidence>
<comment type="similarity">
    <text evidence="2">Belongs to the replication factor A protein 2 family.</text>
</comment>
<dbReference type="AlphaFoldDB" id="A0A210PNJ6"/>
<dbReference type="InterPro" id="IPR040260">
    <property type="entry name" value="RFA2-like"/>
</dbReference>
<dbReference type="Gene3D" id="1.10.10.10">
    <property type="entry name" value="Winged helix-like DNA-binding domain superfamily/Winged helix DNA-binding domain"/>
    <property type="match status" value="1"/>
</dbReference>
<dbReference type="GO" id="GO:0006289">
    <property type="term" value="P:nucleotide-excision repair"/>
    <property type="evidence" value="ECO:0007669"/>
    <property type="project" value="TreeGrafter"/>
</dbReference>
<sequence>MWNNQGGGYQQGSGGGGGGYMSPGGFGTPQPSQEKKTKDRAHNLLPATVAEILNATQNEEKFFTGDIEVSQVTIVGIVRSVKETPTRIDYEVDDMTGPPFEVKQFVDNDEGTPDSERVSAMQENTYVRVSGHVRSFGGKRSVVAFRMTPLTDMNELTCHMLEVIHSHAASAQQSSNAMKSNSLNNNTTIGSGDSSGFSVVNGLTSTQNQVHTLIRNNVTDQGANVDQVCKQLRGVPEKAIREAIDFLSSEGHIYSTIDEDHYKATDS</sequence>
<keyword evidence="3" id="KW-0235">DNA replication</keyword>
<dbReference type="PANTHER" id="PTHR13989">
    <property type="entry name" value="REPLICATION PROTEIN A-RELATED"/>
    <property type="match status" value="1"/>
</dbReference>
<dbReference type="FunFam" id="1.10.10.10:FF:000168">
    <property type="entry name" value="Replication protein A 32 kDa subunit"/>
    <property type="match status" value="1"/>
</dbReference>
<dbReference type="GO" id="GO:0000781">
    <property type="term" value="C:chromosome, telomeric region"/>
    <property type="evidence" value="ECO:0007669"/>
    <property type="project" value="TreeGrafter"/>
</dbReference>
<dbReference type="GO" id="GO:0000724">
    <property type="term" value="P:double-strand break repair via homologous recombination"/>
    <property type="evidence" value="ECO:0007669"/>
    <property type="project" value="TreeGrafter"/>
</dbReference>
<comment type="caution">
    <text evidence="8">The sequence shown here is derived from an EMBL/GenBank/DDBJ whole genome shotgun (WGS) entry which is preliminary data.</text>
</comment>
<dbReference type="GO" id="GO:0035861">
    <property type="term" value="C:site of double-strand break"/>
    <property type="evidence" value="ECO:0007669"/>
    <property type="project" value="TreeGrafter"/>
</dbReference>
<dbReference type="GO" id="GO:0006260">
    <property type="term" value="P:DNA replication"/>
    <property type="evidence" value="ECO:0007669"/>
    <property type="project" value="UniProtKB-KW"/>
</dbReference>
<evidence type="ECO:0000313" key="9">
    <source>
        <dbReference type="Proteomes" id="UP000242188"/>
    </source>
</evidence>
<gene>
    <name evidence="8" type="ORF">KP79_PYT09109</name>
</gene>
<evidence type="ECO:0000313" key="8">
    <source>
        <dbReference type="EMBL" id="OWF38080.1"/>
    </source>
</evidence>
<dbReference type="InterPro" id="IPR036388">
    <property type="entry name" value="WH-like_DNA-bd_sf"/>
</dbReference>
<dbReference type="InterPro" id="IPR014646">
    <property type="entry name" value="Rfa2/RPA32"/>
</dbReference>
<keyword evidence="9" id="KW-1185">Reference proteome</keyword>
<reference evidence="8 9" key="1">
    <citation type="journal article" date="2017" name="Nat. Ecol. Evol.">
        <title>Scallop genome provides insights into evolution of bilaterian karyotype and development.</title>
        <authorList>
            <person name="Wang S."/>
            <person name="Zhang J."/>
            <person name="Jiao W."/>
            <person name="Li J."/>
            <person name="Xun X."/>
            <person name="Sun Y."/>
            <person name="Guo X."/>
            <person name="Huan P."/>
            <person name="Dong B."/>
            <person name="Zhang L."/>
            <person name="Hu X."/>
            <person name="Sun X."/>
            <person name="Wang J."/>
            <person name="Zhao C."/>
            <person name="Wang Y."/>
            <person name="Wang D."/>
            <person name="Huang X."/>
            <person name="Wang R."/>
            <person name="Lv J."/>
            <person name="Li Y."/>
            <person name="Zhang Z."/>
            <person name="Liu B."/>
            <person name="Lu W."/>
            <person name="Hui Y."/>
            <person name="Liang J."/>
            <person name="Zhou Z."/>
            <person name="Hou R."/>
            <person name="Li X."/>
            <person name="Liu Y."/>
            <person name="Li H."/>
            <person name="Ning X."/>
            <person name="Lin Y."/>
            <person name="Zhao L."/>
            <person name="Xing Q."/>
            <person name="Dou J."/>
            <person name="Li Y."/>
            <person name="Mao J."/>
            <person name="Guo H."/>
            <person name="Dou H."/>
            <person name="Li T."/>
            <person name="Mu C."/>
            <person name="Jiang W."/>
            <person name="Fu Q."/>
            <person name="Fu X."/>
            <person name="Miao Y."/>
            <person name="Liu J."/>
            <person name="Yu Q."/>
            <person name="Li R."/>
            <person name="Liao H."/>
            <person name="Li X."/>
            <person name="Kong Y."/>
            <person name="Jiang Z."/>
            <person name="Chourrout D."/>
            <person name="Li R."/>
            <person name="Bao Z."/>
        </authorList>
    </citation>
    <scope>NUCLEOTIDE SEQUENCE [LARGE SCALE GENOMIC DNA]</scope>
    <source>
        <strain evidence="8 9">PY_sf001</strain>
    </source>
</reference>
<keyword evidence="5" id="KW-0539">Nucleus</keyword>
<dbReference type="Proteomes" id="UP000242188">
    <property type="component" value="Unassembled WGS sequence"/>
</dbReference>
<evidence type="ECO:0000259" key="7">
    <source>
        <dbReference type="Pfam" id="PF08784"/>
    </source>
</evidence>
<dbReference type="SUPFAM" id="SSF46785">
    <property type="entry name" value="Winged helix' DNA-binding domain"/>
    <property type="match status" value="1"/>
</dbReference>
<comment type="subcellular location">
    <subcellularLocation>
        <location evidence="1">Nucleus</location>
    </subcellularLocation>
</comment>
<feature type="compositionally biased region" description="Gly residues" evidence="6">
    <location>
        <begin position="1"/>
        <end position="27"/>
    </location>
</feature>
<evidence type="ECO:0000256" key="4">
    <source>
        <dbReference type="ARBA" id="ARBA00023125"/>
    </source>
</evidence>
<dbReference type="OrthoDB" id="25571at2759"/>
<evidence type="ECO:0000256" key="2">
    <source>
        <dbReference type="ARBA" id="ARBA00007815"/>
    </source>
</evidence>